<gene>
    <name evidence="2" type="ORF">S03H2_00324</name>
</gene>
<dbReference type="AlphaFoldDB" id="X1F9U0"/>
<dbReference type="EMBL" id="BARU01000047">
    <property type="protein sequence ID" value="GAH26159.1"/>
    <property type="molecule type" value="Genomic_DNA"/>
</dbReference>
<evidence type="ECO:0000256" key="1">
    <source>
        <dbReference type="SAM" id="Phobius"/>
    </source>
</evidence>
<comment type="caution">
    <text evidence="2">The sequence shown here is derived from an EMBL/GenBank/DDBJ whole genome shotgun (WGS) entry which is preliminary data.</text>
</comment>
<feature type="transmembrane region" description="Helical" evidence="1">
    <location>
        <begin position="87"/>
        <end position="106"/>
    </location>
</feature>
<proteinExistence type="predicted"/>
<feature type="transmembrane region" description="Helical" evidence="1">
    <location>
        <begin position="52"/>
        <end position="75"/>
    </location>
</feature>
<protein>
    <recommendedName>
        <fullName evidence="3">Major facilitator superfamily (MFS) profile domain-containing protein</fullName>
    </recommendedName>
</protein>
<organism evidence="2">
    <name type="scientific">marine sediment metagenome</name>
    <dbReference type="NCBI Taxonomy" id="412755"/>
    <lineage>
        <taxon>unclassified sequences</taxon>
        <taxon>metagenomes</taxon>
        <taxon>ecological metagenomes</taxon>
    </lineage>
</organism>
<feature type="transmembrane region" description="Helical" evidence="1">
    <location>
        <begin position="112"/>
        <end position="130"/>
    </location>
</feature>
<accession>X1F9U0</accession>
<evidence type="ECO:0000313" key="2">
    <source>
        <dbReference type="EMBL" id="GAH26159.1"/>
    </source>
</evidence>
<evidence type="ECO:0008006" key="3">
    <source>
        <dbReference type="Google" id="ProtNLM"/>
    </source>
</evidence>
<name>X1F9U0_9ZZZZ</name>
<keyword evidence="1" id="KW-0472">Membrane</keyword>
<sequence>MLSAGVGSFISSRFKVDLRWVVGVIVAYVALFIFTFGFVGDFIISKVLWQRFLYSILLITPLGFVMGIPFPSAIARVKEKRKEIIPWLWAINGCTSVVGSIAAVIISIHLGFFAVIGMAALIYIAALVTYRYF</sequence>
<keyword evidence="1" id="KW-0812">Transmembrane</keyword>
<reference evidence="2" key="1">
    <citation type="journal article" date="2014" name="Front. Microbiol.">
        <title>High frequency of phylogenetically diverse reductive dehalogenase-homologous genes in deep subseafloor sedimentary metagenomes.</title>
        <authorList>
            <person name="Kawai M."/>
            <person name="Futagami T."/>
            <person name="Toyoda A."/>
            <person name="Takaki Y."/>
            <person name="Nishi S."/>
            <person name="Hori S."/>
            <person name="Arai W."/>
            <person name="Tsubouchi T."/>
            <person name="Morono Y."/>
            <person name="Uchiyama I."/>
            <person name="Ito T."/>
            <person name="Fujiyama A."/>
            <person name="Inagaki F."/>
            <person name="Takami H."/>
        </authorList>
    </citation>
    <scope>NUCLEOTIDE SEQUENCE</scope>
    <source>
        <strain evidence="2">Expedition CK06-06</strain>
    </source>
</reference>
<keyword evidence="1" id="KW-1133">Transmembrane helix</keyword>
<feature type="transmembrane region" description="Helical" evidence="1">
    <location>
        <begin position="20"/>
        <end position="40"/>
    </location>
</feature>